<protein>
    <submittedName>
        <fullName evidence="1">Uncharacterized protein</fullName>
    </submittedName>
</protein>
<organism evidence="1 2">
    <name type="scientific">candidate division Kazan bacterium</name>
    <dbReference type="NCBI Taxonomy" id="2202143"/>
    <lineage>
        <taxon>Bacteria</taxon>
        <taxon>Bacteria division Kazan-3B-28</taxon>
    </lineage>
</organism>
<dbReference type="EMBL" id="QMNG01000020">
    <property type="protein sequence ID" value="RLC36937.1"/>
    <property type="molecule type" value="Genomic_DNA"/>
</dbReference>
<proteinExistence type="predicted"/>
<dbReference type="AlphaFoldDB" id="A0A420ZCA8"/>
<accession>A0A420ZCA8</accession>
<comment type="caution">
    <text evidence="1">The sequence shown here is derived from an EMBL/GenBank/DDBJ whole genome shotgun (WGS) entry which is preliminary data.</text>
</comment>
<reference evidence="1 2" key="1">
    <citation type="submission" date="2018-06" db="EMBL/GenBank/DDBJ databases">
        <title>Extensive metabolic versatility and redundancy in microbially diverse, dynamic hydrothermal sediments.</title>
        <authorList>
            <person name="Dombrowski N."/>
            <person name="Teske A."/>
            <person name="Baker B.J."/>
        </authorList>
    </citation>
    <scope>NUCLEOTIDE SEQUENCE [LARGE SCALE GENOMIC DNA]</scope>
    <source>
        <strain evidence="1">B79_G16</strain>
    </source>
</reference>
<dbReference type="Proteomes" id="UP000281261">
    <property type="component" value="Unassembled WGS sequence"/>
</dbReference>
<name>A0A420ZCA8_UNCK3</name>
<dbReference type="PROSITE" id="PS51257">
    <property type="entry name" value="PROKAR_LIPOPROTEIN"/>
    <property type="match status" value="1"/>
</dbReference>
<gene>
    <name evidence="1" type="ORF">DRH29_03435</name>
</gene>
<sequence length="170" mass="17934">MRTKKSFLGGVIAILTVSVSVVGGCGGPRPTESVLPTPSSPLVTPVQFESPLQVPDEVPGPAFAIDRPLEAGATRVTGQGPVGIPIVVVDVTLTGRELGQGFIDDSGHFDIELSEPLESGHRIGLMAGTAHPMSAEEIETYMAQLDRWKGEGARNLPYIGMLFDTVLVED</sequence>
<evidence type="ECO:0000313" key="2">
    <source>
        <dbReference type="Proteomes" id="UP000281261"/>
    </source>
</evidence>
<evidence type="ECO:0000313" key="1">
    <source>
        <dbReference type="EMBL" id="RLC36937.1"/>
    </source>
</evidence>